<organism evidence="1">
    <name type="scientific">Drosophila melanogaster</name>
    <name type="common">Fruit fly</name>
    <dbReference type="NCBI Taxonomy" id="7227"/>
    <lineage>
        <taxon>Eukaryota</taxon>
        <taxon>Metazoa</taxon>
        <taxon>Ecdysozoa</taxon>
        <taxon>Arthropoda</taxon>
        <taxon>Hexapoda</taxon>
        <taxon>Insecta</taxon>
        <taxon>Pterygota</taxon>
        <taxon>Neoptera</taxon>
        <taxon>Endopterygota</taxon>
        <taxon>Diptera</taxon>
        <taxon>Brachycera</taxon>
        <taxon>Muscomorpha</taxon>
        <taxon>Ephydroidea</taxon>
        <taxon>Drosophilidae</taxon>
        <taxon>Drosophila</taxon>
        <taxon>Sophophora</taxon>
    </lineage>
</organism>
<reference evidence="1" key="1">
    <citation type="journal article" date="2003" name="Genome Biol.">
        <title>An integrated gene annotation and transcriptional profiling approach towards the full gene content of the Drosophila genome.</title>
        <authorList>
            <person name="Hild M."/>
            <person name="Beckmann B."/>
            <person name="Haas S.A."/>
            <person name="Koch B."/>
            <person name="Solovyev V."/>
            <person name="Busold C."/>
            <person name="Fellenberg K."/>
            <person name="Boutros M."/>
            <person name="Vingron M."/>
            <person name="Sauer F."/>
            <person name="Hoheisel J.D."/>
            <person name="Paro R."/>
        </authorList>
    </citation>
    <scope>NUCLEOTIDE SEQUENCE</scope>
</reference>
<dbReference type="EMBL" id="BK003171">
    <property type="protein sequence ID" value="DAA03371.1"/>
    <property type="molecule type" value="Genomic_DNA"/>
</dbReference>
<proteinExistence type="predicted"/>
<gene>
    <name evidence="1" type="ORF">HDC19375</name>
</gene>
<name>Q6II95_DROME</name>
<evidence type="ECO:0000313" key="1">
    <source>
        <dbReference type="EMBL" id="DAA03371.1"/>
    </source>
</evidence>
<protein>
    <submittedName>
        <fullName evidence="1">HDC19375</fullName>
    </submittedName>
</protein>
<accession>Q6II95</accession>
<dbReference type="AlphaFoldDB" id="Q6II95"/>
<sequence>MKNIVNAKWRYSRPLFWIVGCGKIQRGEWGLGWGYGYLDICISREAGAEKSGDLNQVDRPTAQDAKGRRERRILILKALKRIPGGVVPPTFQPLFTAFHPPSQSVGGEWHWLIKITFQRDTRKFTSALDGGGGGKAEVGATLMVSWKINLMVYSEAIQTVPNDPGHVFVFLLQPDRLSGRKCLGYIYDYDTLFLETFGDRNSDTYQWPVIPDNCCREAILKS</sequence>